<sequence length="155" mass="17524">MSQRVQYCYANLPTHRGDLLFKNSITWKSAPSGKAPEKKSNSACSDVTTNEETDTTTAKLTFGSITHLQEVQRRGAEQLVHLQRQRTIAIEKFCTHLQLDQTMPHYPVLQVAYLDYERMKNNEAEADKLTADQLNDLIKQAEEMSCNCNDSPSTG</sequence>
<comment type="caution">
    <text evidence="1">The sequence shown here is derived from an EMBL/GenBank/DDBJ whole genome shotgun (WGS) entry which is preliminary data.</text>
</comment>
<gene>
    <name evidence="1" type="ORF">K493DRAFT_295029</name>
</gene>
<name>A0A1Y1ZDS8_9FUNG</name>
<evidence type="ECO:0000313" key="1">
    <source>
        <dbReference type="EMBL" id="ORY08440.1"/>
    </source>
</evidence>
<protein>
    <submittedName>
        <fullName evidence="1">Uncharacterized protein</fullName>
    </submittedName>
</protein>
<keyword evidence="2" id="KW-1185">Reference proteome</keyword>
<dbReference type="EMBL" id="MCFE01000001">
    <property type="protein sequence ID" value="ORY08440.1"/>
    <property type="molecule type" value="Genomic_DNA"/>
</dbReference>
<dbReference type="InParanoid" id="A0A1Y1ZDS8"/>
<evidence type="ECO:0000313" key="2">
    <source>
        <dbReference type="Proteomes" id="UP000193498"/>
    </source>
</evidence>
<proteinExistence type="predicted"/>
<organism evidence="1 2">
    <name type="scientific">Basidiobolus meristosporus CBS 931.73</name>
    <dbReference type="NCBI Taxonomy" id="1314790"/>
    <lineage>
        <taxon>Eukaryota</taxon>
        <taxon>Fungi</taxon>
        <taxon>Fungi incertae sedis</taxon>
        <taxon>Zoopagomycota</taxon>
        <taxon>Entomophthoromycotina</taxon>
        <taxon>Basidiobolomycetes</taxon>
        <taxon>Basidiobolales</taxon>
        <taxon>Basidiobolaceae</taxon>
        <taxon>Basidiobolus</taxon>
    </lineage>
</organism>
<dbReference type="Proteomes" id="UP000193498">
    <property type="component" value="Unassembled WGS sequence"/>
</dbReference>
<reference evidence="1 2" key="1">
    <citation type="submission" date="2016-07" db="EMBL/GenBank/DDBJ databases">
        <title>Pervasive Adenine N6-methylation of Active Genes in Fungi.</title>
        <authorList>
            <consortium name="DOE Joint Genome Institute"/>
            <person name="Mondo S.J."/>
            <person name="Dannebaum R.O."/>
            <person name="Kuo R.C."/>
            <person name="Labutti K."/>
            <person name="Haridas S."/>
            <person name="Kuo A."/>
            <person name="Salamov A."/>
            <person name="Ahrendt S.R."/>
            <person name="Lipzen A."/>
            <person name="Sullivan W."/>
            <person name="Andreopoulos W.B."/>
            <person name="Clum A."/>
            <person name="Lindquist E."/>
            <person name="Daum C."/>
            <person name="Ramamoorthy G.K."/>
            <person name="Gryganskyi A."/>
            <person name="Culley D."/>
            <person name="Magnuson J.K."/>
            <person name="James T.Y."/>
            <person name="O'Malley M.A."/>
            <person name="Stajich J.E."/>
            <person name="Spatafora J.W."/>
            <person name="Visel A."/>
            <person name="Grigoriev I.V."/>
        </authorList>
    </citation>
    <scope>NUCLEOTIDE SEQUENCE [LARGE SCALE GENOMIC DNA]</scope>
    <source>
        <strain evidence="1 2">CBS 931.73</strain>
    </source>
</reference>
<dbReference type="AlphaFoldDB" id="A0A1Y1ZDS8"/>
<accession>A0A1Y1ZDS8</accession>